<organism evidence="1 2">
    <name type="scientific">Steinernema hermaphroditum</name>
    <dbReference type="NCBI Taxonomy" id="289476"/>
    <lineage>
        <taxon>Eukaryota</taxon>
        <taxon>Metazoa</taxon>
        <taxon>Ecdysozoa</taxon>
        <taxon>Nematoda</taxon>
        <taxon>Chromadorea</taxon>
        <taxon>Rhabditida</taxon>
        <taxon>Tylenchina</taxon>
        <taxon>Panagrolaimomorpha</taxon>
        <taxon>Strongyloidoidea</taxon>
        <taxon>Steinernematidae</taxon>
        <taxon>Steinernema</taxon>
    </lineage>
</organism>
<evidence type="ECO:0000313" key="1">
    <source>
        <dbReference type="EMBL" id="KAK0413960.1"/>
    </source>
</evidence>
<dbReference type="EMBL" id="JAUCMV010000003">
    <property type="protein sequence ID" value="KAK0413960.1"/>
    <property type="molecule type" value="Genomic_DNA"/>
</dbReference>
<gene>
    <name evidence="1" type="ORF">QR680_007082</name>
</gene>
<proteinExistence type="predicted"/>
<accession>A0AA39LYH6</accession>
<dbReference type="Proteomes" id="UP001175271">
    <property type="component" value="Unassembled WGS sequence"/>
</dbReference>
<protein>
    <submittedName>
        <fullName evidence="1">Uncharacterized protein</fullName>
    </submittedName>
</protein>
<dbReference type="AlphaFoldDB" id="A0AA39LYH6"/>
<reference evidence="1" key="1">
    <citation type="submission" date="2023-06" db="EMBL/GenBank/DDBJ databases">
        <title>Genomic analysis of the entomopathogenic nematode Steinernema hermaphroditum.</title>
        <authorList>
            <person name="Schwarz E.M."/>
            <person name="Heppert J.K."/>
            <person name="Baniya A."/>
            <person name="Schwartz H.T."/>
            <person name="Tan C.-H."/>
            <person name="Antoshechkin I."/>
            <person name="Sternberg P.W."/>
            <person name="Goodrich-Blair H."/>
            <person name="Dillman A.R."/>
        </authorList>
    </citation>
    <scope>NUCLEOTIDE SEQUENCE</scope>
    <source>
        <strain evidence="1">PS9179</strain>
        <tissue evidence="1">Whole animal</tissue>
    </source>
</reference>
<keyword evidence="2" id="KW-1185">Reference proteome</keyword>
<comment type="caution">
    <text evidence="1">The sequence shown here is derived from an EMBL/GenBank/DDBJ whole genome shotgun (WGS) entry which is preliminary data.</text>
</comment>
<sequence length="110" mass="13053">MSIDTARKKDNRDGVHVVTDFISCRLRNPERLSIKQVYNFMKWNIHLEHGRRYPCGFKVSRLYPKYYVHARVATVIQSIDRISHVGDADDAARRRRKNDKRHNAPMLFLD</sequence>
<name>A0AA39LYH6_9BILA</name>
<evidence type="ECO:0000313" key="2">
    <source>
        <dbReference type="Proteomes" id="UP001175271"/>
    </source>
</evidence>